<dbReference type="Pfam" id="PF01928">
    <property type="entry name" value="CYTH"/>
    <property type="match status" value="1"/>
</dbReference>
<evidence type="ECO:0000313" key="4">
    <source>
        <dbReference type="Proteomes" id="UP000198582"/>
    </source>
</evidence>
<dbReference type="InterPro" id="IPR023577">
    <property type="entry name" value="CYTH_domain"/>
</dbReference>
<evidence type="ECO:0000259" key="1">
    <source>
        <dbReference type="PROSITE" id="PS51707"/>
    </source>
</evidence>
<dbReference type="PANTHER" id="PTHR39339">
    <property type="entry name" value="SLR1444 PROTEIN"/>
    <property type="match status" value="1"/>
</dbReference>
<organism evidence="3 4">
    <name type="scientific">Amycolatopsis saalfeldensis</name>
    <dbReference type="NCBI Taxonomy" id="394193"/>
    <lineage>
        <taxon>Bacteria</taxon>
        <taxon>Bacillati</taxon>
        <taxon>Actinomycetota</taxon>
        <taxon>Actinomycetes</taxon>
        <taxon>Pseudonocardiales</taxon>
        <taxon>Pseudonocardiaceae</taxon>
        <taxon>Amycolatopsis</taxon>
    </lineage>
</organism>
<dbReference type="EMBL" id="FOEF01000003">
    <property type="protein sequence ID" value="SEP00513.1"/>
    <property type="molecule type" value="Genomic_DNA"/>
</dbReference>
<dbReference type="Gene3D" id="2.40.320.10">
    <property type="entry name" value="Hypothetical Protein Pfu-838710-001"/>
    <property type="match status" value="1"/>
</dbReference>
<protein>
    <submittedName>
        <fullName evidence="3">CHAD domain-containing protein</fullName>
    </submittedName>
</protein>
<reference evidence="3 4" key="1">
    <citation type="submission" date="2016-10" db="EMBL/GenBank/DDBJ databases">
        <authorList>
            <person name="de Groot N.N."/>
        </authorList>
    </citation>
    <scope>NUCLEOTIDE SEQUENCE [LARGE SCALE GENOMIC DNA]</scope>
    <source>
        <strain evidence="3 4">DSM 44993</strain>
    </source>
</reference>
<sequence length="502" mass="55111">MRGPIAGIERERKYEIGETTGIPGLVGTGPVRSQAAPAEQFLDATYYDTTGFALAQKGITLRRRTGGEDAGWHLKLPIGPDTREELNVALGADELKVPKELSRLLRAYTLGRKLVPIAHLKTDRFAHQLTDGDGHPVATLTDDHVTGEAGGESARLDRWRELEIELAPEVAPGVLDELGHALTGAGAKTSPWPSKLRRLIGDRVPARKKPAERPDAGTVVVGYLRQQADRLRQADVGVRRDADDSVHQLRVAVRKLRSALRTFGSIVDGAATAELVAELGWLGRRLGPARDLEVAATLVAADVDRLPPELVLGPVRQYVTRYFAREQTVARERVVETVDGGRYLRLLRSLDSVLAEPPLTAAAGKPARKGLRRPVRKAVRKMERAEKAARGLSGVDREVALHSVRKKAKRVRYALDVIRPVEKVGDWRKRVKGALRELGRHQDVVASREVLYRLGISGFGDGENTFTFGVLLGRGDGAAAEHRDGFARAWRRLRGKRPGWLS</sequence>
<feature type="domain" description="CHAD" evidence="2">
    <location>
        <begin position="213"/>
        <end position="495"/>
    </location>
</feature>
<dbReference type="Gene3D" id="1.40.20.10">
    <property type="entry name" value="CHAD domain"/>
    <property type="match status" value="1"/>
</dbReference>
<gene>
    <name evidence="3" type="ORF">SAMN04489732_103180</name>
</gene>
<evidence type="ECO:0000313" key="3">
    <source>
        <dbReference type="EMBL" id="SEP00513.1"/>
    </source>
</evidence>
<dbReference type="PROSITE" id="PS51708">
    <property type="entry name" value="CHAD"/>
    <property type="match status" value="1"/>
</dbReference>
<accession>A0A1H8UCA1</accession>
<dbReference type="Proteomes" id="UP000198582">
    <property type="component" value="Unassembled WGS sequence"/>
</dbReference>
<dbReference type="CDD" id="cd07374">
    <property type="entry name" value="CYTH-like_Pase"/>
    <property type="match status" value="1"/>
</dbReference>
<dbReference type="Pfam" id="PF05235">
    <property type="entry name" value="CHAD"/>
    <property type="match status" value="1"/>
</dbReference>
<dbReference type="PROSITE" id="PS51707">
    <property type="entry name" value="CYTH"/>
    <property type="match status" value="1"/>
</dbReference>
<dbReference type="RefSeq" id="WP_091615125.1">
    <property type="nucleotide sequence ID" value="NZ_FOEF01000003.1"/>
</dbReference>
<dbReference type="SUPFAM" id="SSF55154">
    <property type="entry name" value="CYTH-like phosphatases"/>
    <property type="match status" value="1"/>
</dbReference>
<dbReference type="InterPro" id="IPR038186">
    <property type="entry name" value="CHAD_dom_sf"/>
</dbReference>
<name>A0A1H8UCA1_9PSEU</name>
<dbReference type="SMART" id="SM01118">
    <property type="entry name" value="CYTH"/>
    <property type="match status" value="1"/>
</dbReference>
<dbReference type="STRING" id="394193.SAMN04489732_103180"/>
<dbReference type="AlphaFoldDB" id="A0A1H8UCA1"/>
<dbReference type="OrthoDB" id="9777271at2"/>
<keyword evidence="4" id="KW-1185">Reference proteome</keyword>
<evidence type="ECO:0000259" key="2">
    <source>
        <dbReference type="PROSITE" id="PS51708"/>
    </source>
</evidence>
<dbReference type="InterPro" id="IPR033469">
    <property type="entry name" value="CYTH-like_dom_sf"/>
</dbReference>
<dbReference type="SMART" id="SM00880">
    <property type="entry name" value="CHAD"/>
    <property type="match status" value="1"/>
</dbReference>
<feature type="domain" description="CYTH" evidence="1">
    <location>
        <begin position="7"/>
        <end position="206"/>
    </location>
</feature>
<proteinExistence type="predicted"/>
<dbReference type="PANTHER" id="PTHR39339:SF1">
    <property type="entry name" value="CHAD DOMAIN-CONTAINING PROTEIN"/>
    <property type="match status" value="1"/>
</dbReference>
<dbReference type="InterPro" id="IPR007899">
    <property type="entry name" value="CHAD_dom"/>
</dbReference>